<dbReference type="EMBL" id="JADJMH010000016">
    <property type="protein sequence ID" value="MBK7676020.1"/>
    <property type="molecule type" value="Genomic_DNA"/>
</dbReference>
<evidence type="ECO:0000313" key="3">
    <source>
        <dbReference type="Proteomes" id="UP000697998"/>
    </source>
</evidence>
<evidence type="ECO:0000256" key="1">
    <source>
        <dbReference type="SAM" id="MobiDB-lite"/>
    </source>
</evidence>
<dbReference type="AlphaFoldDB" id="A0A935Q2T6"/>
<evidence type="ECO:0000313" key="2">
    <source>
        <dbReference type="EMBL" id="MBK7676020.1"/>
    </source>
</evidence>
<gene>
    <name evidence="2" type="ORF">IPJ27_15420</name>
</gene>
<protein>
    <submittedName>
        <fullName evidence="2">Uncharacterized protein</fullName>
    </submittedName>
</protein>
<feature type="region of interest" description="Disordered" evidence="1">
    <location>
        <begin position="24"/>
        <end position="54"/>
    </location>
</feature>
<reference evidence="2 3" key="1">
    <citation type="submission" date="2020-10" db="EMBL/GenBank/DDBJ databases">
        <title>Connecting structure to function with the recovery of over 1000 high-quality activated sludge metagenome-assembled genomes encoding full-length rRNA genes using long-read sequencing.</title>
        <authorList>
            <person name="Singleton C.M."/>
            <person name="Petriglieri F."/>
            <person name="Kristensen J.M."/>
            <person name="Kirkegaard R.H."/>
            <person name="Michaelsen T.Y."/>
            <person name="Andersen M.H."/>
            <person name="Karst S.M."/>
            <person name="Dueholm M.S."/>
            <person name="Nielsen P.H."/>
            <person name="Albertsen M."/>
        </authorList>
    </citation>
    <scope>NUCLEOTIDE SEQUENCE [LARGE SCALE GENOMIC DNA]</scope>
    <source>
        <strain evidence="2">EsbW_18-Q3-R4-48_BATAC.285</strain>
    </source>
</reference>
<sequence>MSAPSPPSSADAIKAAAHELKLRRTAETTARAPAGKAKTKTEKPRKPRKAKTVRCSVRLAESEYRELGKLKKRLARQGVETGKEQLVRAGLLLLAHLDPSDLKTAIRDVIAPEPATDESQ</sequence>
<proteinExistence type="predicted"/>
<dbReference type="Proteomes" id="UP000697998">
    <property type="component" value="Unassembled WGS sequence"/>
</dbReference>
<accession>A0A935Q2T6</accession>
<comment type="caution">
    <text evidence="2">The sequence shown here is derived from an EMBL/GenBank/DDBJ whole genome shotgun (WGS) entry which is preliminary data.</text>
</comment>
<name>A0A935Q2T6_9PROT</name>
<organism evidence="2 3">
    <name type="scientific">Candidatus Accumulibacter proximus</name>
    <dbReference type="NCBI Taxonomy" id="2954385"/>
    <lineage>
        <taxon>Bacteria</taxon>
        <taxon>Pseudomonadati</taxon>
        <taxon>Pseudomonadota</taxon>
        <taxon>Betaproteobacteria</taxon>
        <taxon>Candidatus Accumulibacter</taxon>
    </lineage>
</organism>